<dbReference type="EMBL" id="JASGBH010000011">
    <property type="protein sequence ID" value="MDI9234924.1"/>
    <property type="molecule type" value="Genomic_DNA"/>
</dbReference>
<dbReference type="CDD" id="cd03814">
    <property type="entry name" value="GT4-like"/>
    <property type="match status" value="1"/>
</dbReference>
<name>A0ABT6X9X3_9BURK</name>
<keyword evidence="3" id="KW-0328">Glycosyltransferase</keyword>
<dbReference type="RefSeq" id="WP_283225267.1">
    <property type="nucleotide sequence ID" value="NZ_JASGBH010000011.1"/>
</dbReference>
<protein>
    <submittedName>
        <fullName evidence="3">Glycosyltransferase family 1 protein</fullName>
        <ecNumber evidence="3">2.4.-.-</ecNumber>
    </submittedName>
</protein>
<organism evidence="3 4">
    <name type="scientific">Limnohabitans lacus</name>
    <dbReference type="NCBI Taxonomy" id="3045173"/>
    <lineage>
        <taxon>Bacteria</taxon>
        <taxon>Pseudomonadati</taxon>
        <taxon>Pseudomonadota</taxon>
        <taxon>Betaproteobacteria</taxon>
        <taxon>Burkholderiales</taxon>
        <taxon>Comamonadaceae</taxon>
        <taxon>Limnohabitans</taxon>
    </lineage>
</organism>
<comment type="caution">
    <text evidence="3">The sequence shown here is derived from an EMBL/GenBank/DDBJ whole genome shotgun (WGS) entry which is preliminary data.</text>
</comment>
<evidence type="ECO:0000313" key="4">
    <source>
        <dbReference type="Proteomes" id="UP001431902"/>
    </source>
</evidence>
<feature type="domain" description="Glycosyltransferase subfamily 4-like N-terminal" evidence="2">
    <location>
        <begin position="14"/>
        <end position="164"/>
    </location>
</feature>
<dbReference type="Pfam" id="PF00534">
    <property type="entry name" value="Glycos_transf_1"/>
    <property type="match status" value="1"/>
</dbReference>
<dbReference type="PANTHER" id="PTHR45947:SF3">
    <property type="entry name" value="SULFOQUINOVOSYL TRANSFERASE SQD2"/>
    <property type="match status" value="1"/>
</dbReference>
<dbReference type="EC" id="2.4.-.-" evidence="3"/>
<dbReference type="Gene3D" id="3.40.50.2000">
    <property type="entry name" value="Glycogen Phosphorylase B"/>
    <property type="match status" value="2"/>
</dbReference>
<dbReference type="SUPFAM" id="SSF53756">
    <property type="entry name" value="UDP-Glycosyltransferase/glycogen phosphorylase"/>
    <property type="match status" value="1"/>
</dbReference>
<evidence type="ECO:0000259" key="2">
    <source>
        <dbReference type="Pfam" id="PF13439"/>
    </source>
</evidence>
<dbReference type="InterPro" id="IPR028098">
    <property type="entry name" value="Glyco_trans_4-like_N"/>
</dbReference>
<feature type="domain" description="Glycosyl transferase family 1" evidence="1">
    <location>
        <begin position="184"/>
        <end position="317"/>
    </location>
</feature>
<reference evidence="3" key="1">
    <citation type="submission" date="2023-05" db="EMBL/GenBank/DDBJ databases">
        <title>Limnohabitans sp. strain HM2-2 Genome sequencing and assembly.</title>
        <authorList>
            <person name="Jung Y."/>
        </authorList>
    </citation>
    <scope>NUCLEOTIDE SEQUENCE</scope>
    <source>
        <strain evidence="3">HM2-2</strain>
    </source>
</reference>
<accession>A0ABT6X9X3</accession>
<keyword evidence="4" id="KW-1185">Reference proteome</keyword>
<dbReference type="InterPro" id="IPR050194">
    <property type="entry name" value="Glycosyltransferase_grp1"/>
</dbReference>
<dbReference type="PANTHER" id="PTHR45947">
    <property type="entry name" value="SULFOQUINOVOSYL TRANSFERASE SQD2"/>
    <property type="match status" value="1"/>
</dbReference>
<dbReference type="GO" id="GO:0016757">
    <property type="term" value="F:glycosyltransferase activity"/>
    <property type="evidence" value="ECO:0007669"/>
    <property type="project" value="UniProtKB-KW"/>
</dbReference>
<dbReference type="Pfam" id="PF13439">
    <property type="entry name" value="Glyco_transf_4"/>
    <property type="match status" value="1"/>
</dbReference>
<proteinExistence type="predicted"/>
<sequence>MKLALITDAWHPQVNGVVTTLHELVAALAPLGVQVEVIHPGLFENKPCPGYKGIDLAVRPAKRLTEMLDAMQPDAIHLATEGPLGWAGRRYGLKRRLAFTTAFHTKFPEILHAALRVPLSWGYALFRHFHRPSSGVMVPTQGVLDMLKGRGFENLKPWTHGVDLGLFAYHDKPLDLPALAHLPRPLSLFVGRVSYEKNIEAFLSMKLPGTRIVCGVGPLEDSLRQRFPSVVWMGVLPRHELAQIYAASDVFVFPSKNETFGLVMLEAMACGTPVAAYPVDGPLQVLGADTVGVMGGVLHEDLQQAVTQALRIPRAQARRRAMHFDWPQTAQSFASHLVDVRQRTECDANASHNGHQIDLNGS</sequence>
<dbReference type="Proteomes" id="UP001431902">
    <property type="component" value="Unassembled WGS sequence"/>
</dbReference>
<evidence type="ECO:0000259" key="1">
    <source>
        <dbReference type="Pfam" id="PF00534"/>
    </source>
</evidence>
<keyword evidence="3" id="KW-0808">Transferase</keyword>
<dbReference type="InterPro" id="IPR001296">
    <property type="entry name" value="Glyco_trans_1"/>
</dbReference>
<evidence type="ECO:0000313" key="3">
    <source>
        <dbReference type="EMBL" id="MDI9234924.1"/>
    </source>
</evidence>
<gene>
    <name evidence="3" type="ORF">QLQ16_13885</name>
</gene>